<dbReference type="SUPFAM" id="SSF53474">
    <property type="entry name" value="alpha/beta-Hydrolases"/>
    <property type="match status" value="1"/>
</dbReference>
<evidence type="ECO:0000256" key="3">
    <source>
        <dbReference type="ARBA" id="ARBA00022679"/>
    </source>
</evidence>
<feature type="domain" description="Poly-beta-hydroxybutyrate polymerase N-terminal" evidence="6">
    <location>
        <begin position="104"/>
        <end position="276"/>
    </location>
</feature>
<keyword evidence="3" id="KW-0808">Transferase</keyword>
<comment type="subcellular location">
    <subcellularLocation>
        <location evidence="1">Cytoplasm</location>
    </subcellularLocation>
</comment>
<evidence type="ECO:0000256" key="5">
    <source>
        <dbReference type="SAM" id="MobiDB-lite"/>
    </source>
</evidence>
<name>A0ABQ0A7P3_9GAMM</name>
<keyword evidence="2" id="KW-0963">Cytoplasm</keyword>
<protein>
    <submittedName>
        <fullName evidence="7">Class I poly(R)-hydroxyalkanoic acid synthase</fullName>
    </submittedName>
</protein>
<dbReference type="PANTHER" id="PTHR36837:SF5">
    <property type="entry name" value="POLY-3-HYDROXYBUTYRATE SYNTHASE"/>
    <property type="match status" value="1"/>
</dbReference>
<keyword evidence="4" id="KW-0012">Acyltransferase</keyword>
<dbReference type="InterPro" id="IPR029058">
    <property type="entry name" value="AB_hydrolase_fold"/>
</dbReference>
<sequence length="614" mass="69575">MDQVDQKEQKQILQYLDKYRGIFNEITNEVMLRFLAGGKAEVNPLTNADKFMTALSRGVKVDPSKILQEQMSFIESQMALLQSTAQAYLNNQPPESIVEPHRSDRRFKDDQWASNPMFSYFKQAYLLNSKLMQNMVDLFEFEDGKTAEQLKFFTRQYINSMSPSNYVLTNPEVCRDILESEGECLARGVDNFIRDLENSPLEAFKIGQVGVDDFEVGRDLATTPGKVVYENDLLQLIQYEPLTEKVHEKPLLIVSPFINKFYILDLDERKSMVRWLSSQGFTVFLVSWVNPDSRHVNKTFESYVTEGVITAINVASELSGGKPVNTLGYCIGGTVLGIAASVLKKKRSKKINSMTLLTTLYDFSEPGEAGNYISEQSYALVEQTARTKGYFDGRILAYCFSLLRENNLFWSFFVDNYLKGKDPMPFDILYWNSDSTNIPAEAFLYYLRNTYMDNQVRVPDALNIAGVDINLSQIDVPVYALATSNDHIVLWQAAYESAKVLSNSKMRFVLAGSGHVAGVVNPPDDGKYGHWTNTQMPKSAEEWLTGSKQHDGSWWLDWKDWLAPLSGDQIDAKPVSGSRKYPIVESAPGRYVKVRVEKSESEKSSQQETADAVH</sequence>
<dbReference type="EMBL" id="BAABWN010000004">
    <property type="protein sequence ID" value="GAA6167674.1"/>
    <property type="molecule type" value="Genomic_DNA"/>
</dbReference>
<proteinExistence type="predicted"/>
<dbReference type="Proteomes" id="UP001465153">
    <property type="component" value="Unassembled WGS sequence"/>
</dbReference>
<keyword evidence="8" id="KW-1185">Reference proteome</keyword>
<dbReference type="Gene3D" id="3.40.50.1820">
    <property type="entry name" value="alpha/beta hydrolase"/>
    <property type="match status" value="1"/>
</dbReference>
<dbReference type="PANTHER" id="PTHR36837">
    <property type="entry name" value="POLY(3-HYDROXYALKANOATE) POLYMERASE SUBUNIT PHAC"/>
    <property type="match status" value="1"/>
</dbReference>
<dbReference type="Pfam" id="PF07167">
    <property type="entry name" value="PhaC_N"/>
    <property type="match status" value="1"/>
</dbReference>
<dbReference type="InterPro" id="IPR051321">
    <property type="entry name" value="PHA/PHB_synthase"/>
</dbReference>
<comment type="caution">
    <text evidence="7">The sequence shown here is derived from an EMBL/GenBank/DDBJ whole genome shotgun (WGS) entry which is preliminary data.</text>
</comment>
<dbReference type="InterPro" id="IPR010941">
    <property type="entry name" value="PhaC_N"/>
</dbReference>
<reference evidence="7 8" key="1">
    <citation type="submission" date="2024-04" db="EMBL/GenBank/DDBJ databases">
        <title>Draft genome sequence of Sessilibacter corallicola NBRC 116591.</title>
        <authorList>
            <person name="Miyakawa T."/>
            <person name="Kusuya Y."/>
            <person name="Miura T."/>
        </authorList>
    </citation>
    <scope>NUCLEOTIDE SEQUENCE [LARGE SCALE GENOMIC DNA]</scope>
    <source>
        <strain evidence="7 8">KU-00831-HH</strain>
    </source>
</reference>
<evidence type="ECO:0000256" key="4">
    <source>
        <dbReference type="ARBA" id="ARBA00023315"/>
    </source>
</evidence>
<dbReference type="InterPro" id="IPR010963">
    <property type="entry name" value="PHA_synth_I"/>
</dbReference>
<evidence type="ECO:0000313" key="8">
    <source>
        <dbReference type="Proteomes" id="UP001465153"/>
    </source>
</evidence>
<evidence type="ECO:0000313" key="7">
    <source>
        <dbReference type="EMBL" id="GAA6167674.1"/>
    </source>
</evidence>
<feature type="region of interest" description="Disordered" evidence="5">
    <location>
        <begin position="595"/>
        <end position="614"/>
    </location>
</feature>
<dbReference type="NCBIfam" id="TIGR01838">
    <property type="entry name" value="PHA_synth_I"/>
    <property type="match status" value="1"/>
</dbReference>
<gene>
    <name evidence="7" type="primary">phaC</name>
    <name evidence="7" type="ORF">NBRC116591_14840</name>
</gene>
<evidence type="ECO:0000256" key="2">
    <source>
        <dbReference type="ARBA" id="ARBA00022490"/>
    </source>
</evidence>
<dbReference type="RefSeq" id="WP_353302294.1">
    <property type="nucleotide sequence ID" value="NZ_BAABWN010000004.1"/>
</dbReference>
<evidence type="ECO:0000259" key="6">
    <source>
        <dbReference type="Pfam" id="PF07167"/>
    </source>
</evidence>
<organism evidence="7 8">
    <name type="scientific">Sessilibacter corallicola</name>
    <dbReference type="NCBI Taxonomy" id="2904075"/>
    <lineage>
        <taxon>Bacteria</taxon>
        <taxon>Pseudomonadati</taxon>
        <taxon>Pseudomonadota</taxon>
        <taxon>Gammaproteobacteria</taxon>
        <taxon>Cellvibrionales</taxon>
        <taxon>Cellvibrionaceae</taxon>
        <taxon>Sessilibacter</taxon>
    </lineage>
</organism>
<evidence type="ECO:0000256" key="1">
    <source>
        <dbReference type="ARBA" id="ARBA00004496"/>
    </source>
</evidence>
<accession>A0ABQ0A7P3</accession>